<gene>
    <name evidence="1" type="ORF">H920_16028</name>
</gene>
<dbReference type="EMBL" id="KN124001">
    <property type="protein sequence ID" value="KFO22573.1"/>
    <property type="molecule type" value="Genomic_DNA"/>
</dbReference>
<reference evidence="1 2" key="1">
    <citation type="submission" date="2013-11" db="EMBL/GenBank/DDBJ databases">
        <title>The Damaraland mole rat (Fukomys damarensis) genome and evolution of African mole rats.</title>
        <authorList>
            <person name="Gladyshev V.N."/>
            <person name="Fang X."/>
        </authorList>
    </citation>
    <scope>NUCLEOTIDE SEQUENCE [LARGE SCALE GENOMIC DNA]</scope>
    <source>
        <tissue evidence="1">Liver</tissue>
    </source>
</reference>
<evidence type="ECO:0000313" key="1">
    <source>
        <dbReference type="EMBL" id="KFO22573.1"/>
    </source>
</evidence>
<sequence length="213" mass="22881">MALSTWVCGGAGLQLTPGFVSVFKSEQLEAVTPFTKKTDVFCCSAEKIEPEDEALGHEKGRKKGHITCLCPHVDLNQNFDAAGPAYVVDDQPDSLNTVPTFKTSIPSLSPTSDTATSLFPGSALVGEEQQLRESCGARGLLSYVCGEPEFDFRLLQRSLHSHLLLQDNRQQQKPRAHRVWGPLGLQFGAGVKAALLPTTSQVQSSMGLAVLGA</sequence>
<accession>A0A091CWK4</accession>
<keyword evidence="2" id="KW-1185">Reference proteome</keyword>
<dbReference type="Proteomes" id="UP000028990">
    <property type="component" value="Unassembled WGS sequence"/>
</dbReference>
<proteinExistence type="predicted"/>
<organism evidence="1 2">
    <name type="scientific">Fukomys damarensis</name>
    <name type="common">Damaraland mole rat</name>
    <name type="synonym">Cryptomys damarensis</name>
    <dbReference type="NCBI Taxonomy" id="885580"/>
    <lineage>
        <taxon>Eukaryota</taxon>
        <taxon>Metazoa</taxon>
        <taxon>Chordata</taxon>
        <taxon>Craniata</taxon>
        <taxon>Vertebrata</taxon>
        <taxon>Euteleostomi</taxon>
        <taxon>Mammalia</taxon>
        <taxon>Eutheria</taxon>
        <taxon>Euarchontoglires</taxon>
        <taxon>Glires</taxon>
        <taxon>Rodentia</taxon>
        <taxon>Hystricomorpha</taxon>
        <taxon>Bathyergidae</taxon>
        <taxon>Fukomys</taxon>
    </lineage>
</organism>
<evidence type="ECO:0000313" key="2">
    <source>
        <dbReference type="Proteomes" id="UP000028990"/>
    </source>
</evidence>
<name>A0A091CWK4_FUKDA</name>
<protein>
    <submittedName>
        <fullName evidence="1">Uncharacterized protein</fullName>
    </submittedName>
</protein>
<dbReference type="AlphaFoldDB" id="A0A091CWK4"/>